<dbReference type="Proteomes" id="UP000018211">
    <property type="component" value="Unassembled WGS sequence"/>
</dbReference>
<keyword evidence="4 8" id="KW-1003">Cell membrane</keyword>
<dbReference type="PIRSF" id="PIRSF005508">
    <property type="entry name" value="Acr3"/>
    <property type="match status" value="1"/>
</dbReference>
<dbReference type="InterPro" id="IPR004706">
    <property type="entry name" value="Arsenical-R_Acr3"/>
</dbReference>
<keyword evidence="5 8" id="KW-0812">Transmembrane</keyword>
<dbReference type="Pfam" id="PF01758">
    <property type="entry name" value="SBF"/>
    <property type="match status" value="1"/>
</dbReference>
<dbReference type="Gene3D" id="1.20.1530.20">
    <property type="match status" value="1"/>
</dbReference>
<feature type="transmembrane region" description="Helical" evidence="9">
    <location>
        <begin position="244"/>
        <end position="265"/>
    </location>
</feature>
<sequence>MGIFERFLSVWVGLGMIAGVLGGYVFPDFFSYLASLQYAQINMVIAVLIWLMIYPMMMQIDFSSVKKIHQRPQGILITVVINWLVKPFTMALLAVVFMRYVFGNWIVDDLAEQYIAGMILLGVAPCTAMVFVWSQLTKGDANYTLVQVAINDIIMVLAFAPIAALLLGMTDITVPWDTLLLSVSLFVIVPLVAGVATRHFLKDQKKVDALGNTIKPLSIVGLVGTVILLFGFQANTILDNPIDIVLISIPLLIQTYLIFAIAYYWMKKSKQPHCVAAPGAMIGASNFFELAVAVAISLFGVHSGAALATIVGVLVEVPVMLSLVAFANRTKTDFSPVESNS</sequence>
<comment type="similarity">
    <text evidence="2 8">Belongs to the arsenical resistance-3 (ACR3) (TC 2.A.59) family.</text>
</comment>
<dbReference type="GO" id="GO:0015105">
    <property type="term" value="F:arsenite transmembrane transporter activity"/>
    <property type="evidence" value="ECO:0007669"/>
    <property type="project" value="TreeGrafter"/>
</dbReference>
<dbReference type="AlphaFoldDB" id="A0AAV2VZ64"/>
<evidence type="ECO:0000313" key="10">
    <source>
        <dbReference type="EMBL" id="CCO49682.1"/>
    </source>
</evidence>
<evidence type="ECO:0000256" key="8">
    <source>
        <dbReference type="PIRNR" id="PIRNR005508"/>
    </source>
</evidence>
<feature type="transmembrane region" description="Helical" evidence="9">
    <location>
        <begin position="7"/>
        <end position="26"/>
    </location>
</feature>
<dbReference type="GO" id="GO:0015104">
    <property type="term" value="F:antimonite transmembrane transporter activity"/>
    <property type="evidence" value="ECO:0007669"/>
    <property type="project" value="TreeGrafter"/>
</dbReference>
<feature type="transmembrane region" description="Helical" evidence="9">
    <location>
        <begin position="114"/>
        <end position="133"/>
    </location>
</feature>
<feature type="transmembrane region" description="Helical" evidence="9">
    <location>
        <begin position="213"/>
        <end position="232"/>
    </location>
</feature>
<dbReference type="EMBL" id="CAOF01000181">
    <property type="protein sequence ID" value="CCO49682.1"/>
    <property type="molecule type" value="Genomic_DNA"/>
</dbReference>
<keyword evidence="6 8" id="KW-1133">Transmembrane helix</keyword>
<reference evidence="10 11" key="1">
    <citation type="journal article" date="2013" name="ISME J.">
        <title>Comparative genomics of pathogenic lineages of Vibrio nigripulchritudo identifies virulence-associated traits.</title>
        <authorList>
            <person name="Goudenege D."/>
            <person name="Labreuche Y."/>
            <person name="Krin E."/>
            <person name="Ansquer D."/>
            <person name="Mangenot S."/>
            <person name="Calteau A."/>
            <person name="Medigue C."/>
            <person name="Mazel D."/>
            <person name="Polz M.F."/>
            <person name="Le Roux F."/>
        </authorList>
    </citation>
    <scope>NUCLEOTIDE SEQUENCE [LARGE SCALE GENOMIC DNA]</scope>
    <source>
        <strain evidence="10 11">SOn1</strain>
    </source>
</reference>
<keyword evidence="7 8" id="KW-0472">Membrane</keyword>
<feature type="transmembrane region" description="Helical" evidence="9">
    <location>
        <begin position="145"/>
        <end position="167"/>
    </location>
</feature>
<feature type="transmembrane region" description="Helical" evidence="9">
    <location>
        <begin position="179"/>
        <end position="201"/>
    </location>
</feature>
<dbReference type="InterPro" id="IPR038770">
    <property type="entry name" value="Na+/solute_symporter_sf"/>
</dbReference>
<evidence type="ECO:0000313" key="11">
    <source>
        <dbReference type="Proteomes" id="UP000018211"/>
    </source>
</evidence>
<evidence type="ECO:0000256" key="1">
    <source>
        <dbReference type="ARBA" id="ARBA00004651"/>
    </source>
</evidence>
<feature type="transmembrane region" description="Helical" evidence="9">
    <location>
        <begin position="75"/>
        <end position="102"/>
    </location>
</feature>
<dbReference type="InterPro" id="IPR002657">
    <property type="entry name" value="BilAc:Na_symport/Acr3"/>
</dbReference>
<dbReference type="PANTHER" id="PTHR43057:SF1">
    <property type="entry name" value="ARSENICAL-RESISTANCE PROTEIN 3"/>
    <property type="match status" value="1"/>
</dbReference>
<evidence type="ECO:0000256" key="9">
    <source>
        <dbReference type="SAM" id="Phobius"/>
    </source>
</evidence>
<feature type="transmembrane region" description="Helical" evidence="9">
    <location>
        <begin position="305"/>
        <end position="326"/>
    </location>
</feature>
<dbReference type="GO" id="GO:0005886">
    <property type="term" value="C:plasma membrane"/>
    <property type="evidence" value="ECO:0007669"/>
    <property type="project" value="UniProtKB-SubCell"/>
</dbReference>
<protein>
    <submittedName>
        <fullName evidence="10">Arsenical-resistance protein ACR3</fullName>
    </submittedName>
</protein>
<comment type="caution">
    <text evidence="10">The sequence shown here is derived from an EMBL/GenBank/DDBJ whole genome shotgun (WGS) entry which is preliminary data.</text>
</comment>
<feature type="transmembrane region" description="Helical" evidence="9">
    <location>
        <begin position="32"/>
        <end position="54"/>
    </location>
</feature>
<evidence type="ECO:0000256" key="7">
    <source>
        <dbReference type="ARBA" id="ARBA00023136"/>
    </source>
</evidence>
<comment type="subcellular location">
    <subcellularLocation>
        <location evidence="1 8">Cell membrane</location>
        <topology evidence="1 8">Multi-pass membrane protein</topology>
    </subcellularLocation>
</comment>
<evidence type="ECO:0000256" key="3">
    <source>
        <dbReference type="ARBA" id="ARBA00022448"/>
    </source>
</evidence>
<gene>
    <name evidence="10" type="ORF">VIBNISOn1_850020</name>
</gene>
<dbReference type="GO" id="GO:0015297">
    <property type="term" value="F:antiporter activity"/>
    <property type="evidence" value="ECO:0007669"/>
    <property type="project" value="UniProtKB-UniRule"/>
</dbReference>
<proteinExistence type="inferred from homology"/>
<name>A0AAV2VZ64_9VIBR</name>
<evidence type="ECO:0000256" key="6">
    <source>
        <dbReference type="ARBA" id="ARBA00022989"/>
    </source>
</evidence>
<evidence type="ECO:0000256" key="5">
    <source>
        <dbReference type="ARBA" id="ARBA00022692"/>
    </source>
</evidence>
<dbReference type="NCBIfam" id="TIGR00832">
    <property type="entry name" value="acr3"/>
    <property type="match status" value="1"/>
</dbReference>
<evidence type="ECO:0000256" key="2">
    <source>
        <dbReference type="ARBA" id="ARBA00010110"/>
    </source>
</evidence>
<dbReference type="RefSeq" id="WP_022592767.1">
    <property type="nucleotide sequence ID" value="NZ_LK391965.1"/>
</dbReference>
<accession>A0AAV2VZ64</accession>
<keyword evidence="3 8" id="KW-0813">Transport</keyword>
<evidence type="ECO:0000256" key="4">
    <source>
        <dbReference type="ARBA" id="ARBA00022475"/>
    </source>
</evidence>
<dbReference type="PANTHER" id="PTHR43057">
    <property type="entry name" value="ARSENITE EFFLUX TRANSPORTER"/>
    <property type="match status" value="1"/>
</dbReference>
<feature type="transmembrane region" description="Helical" evidence="9">
    <location>
        <begin position="277"/>
        <end position="299"/>
    </location>
</feature>
<organism evidence="10 11">
    <name type="scientific">Vibrio nigripulchritudo SOn1</name>
    <dbReference type="NCBI Taxonomy" id="1238450"/>
    <lineage>
        <taxon>Bacteria</taxon>
        <taxon>Pseudomonadati</taxon>
        <taxon>Pseudomonadota</taxon>
        <taxon>Gammaproteobacteria</taxon>
        <taxon>Vibrionales</taxon>
        <taxon>Vibrionaceae</taxon>
        <taxon>Vibrio</taxon>
    </lineage>
</organism>